<dbReference type="Proteomes" id="UP000248714">
    <property type="component" value="Unassembled WGS sequence"/>
</dbReference>
<dbReference type="SUPFAM" id="SSF51161">
    <property type="entry name" value="Trimeric LpxA-like enzymes"/>
    <property type="match status" value="1"/>
</dbReference>
<organism evidence="1 2">
    <name type="scientific">Lentzea atacamensis</name>
    <dbReference type="NCBI Taxonomy" id="531938"/>
    <lineage>
        <taxon>Bacteria</taxon>
        <taxon>Bacillati</taxon>
        <taxon>Actinomycetota</taxon>
        <taxon>Actinomycetes</taxon>
        <taxon>Pseudonocardiales</taxon>
        <taxon>Pseudonocardiaceae</taxon>
        <taxon>Lentzea</taxon>
    </lineage>
</organism>
<dbReference type="InterPro" id="IPR050179">
    <property type="entry name" value="Trans_hexapeptide_repeat"/>
</dbReference>
<dbReference type="RefSeq" id="WP_112232372.1">
    <property type="nucleotide sequence ID" value="NZ_QLTT01000016.1"/>
</dbReference>
<dbReference type="EMBL" id="QLTT01000016">
    <property type="protein sequence ID" value="RAS59006.1"/>
    <property type="molecule type" value="Genomic_DNA"/>
</dbReference>
<dbReference type="InterPro" id="IPR011004">
    <property type="entry name" value="Trimer_LpxA-like_sf"/>
</dbReference>
<comment type="caution">
    <text evidence="1">The sequence shown here is derived from an EMBL/GenBank/DDBJ whole genome shotgun (WGS) entry which is preliminary data.</text>
</comment>
<accession>A0ABX9DXF0</accession>
<dbReference type="PANTHER" id="PTHR43300">
    <property type="entry name" value="ACETYLTRANSFERASE"/>
    <property type="match status" value="1"/>
</dbReference>
<dbReference type="InterPro" id="IPR001451">
    <property type="entry name" value="Hexapep"/>
</dbReference>
<dbReference type="Gene3D" id="2.160.10.10">
    <property type="entry name" value="Hexapeptide repeat proteins"/>
    <property type="match status" value="1"/>
</dbReference>
<gene>
    <name evidence="1" type="ORF">C8D87_11659</name>
</gene>
<protein>
    <submittedName>
        <fullName evidence="1">Transferase family hexapeptide repeat protein</fullName>
    </submittedName>
</protein>
<dbReference type="PANTHER" id="PTHR43300:SF10">
    <property type="entry name" value="2,3,4,5-TETRAHYDROPYRIDINE-2,6-DICARBOXYLATE N-ACETYLTRANSFERASE"/>
    <property type="match status" value="1"/>
</dbReference>
<name>A0ABX9DXF0_9PSEU</name>
<proteinExistence type="predicted"/>
<dbReference type="Pfam" id="PF00132">
    <property type="entry name" value="Hexapep"/>
    <property type="match status" value="1"/>
</dbReference>
<evidence type="ECO:0000313" key="2">
    <source>
        <dbReference type="Proteomes" id="UP000248714"/>
    </source>
</evidence>
<reference evidence="1 2" key="1">
    <citation type="submission" date="2018-06" db="EMBL/GenBank/DDBJ databases">
        <title>Genomic Encyclopedia of Type Strains, Phase IV (KMG-IV): sequencing the most valuable type-strain genomes for metagenomic binning, comparative biology and taxonomic classification.</title>
        <authorList>
            <person name="Goeker M."/>
        </authorList>
    </citation>
    <scope>NUCLEOTIDE SEQUENCE [LARGE SCALE GENOMIC DNA]</scope>
    <source>
        <strain evidence="1 2">DSM 45479</strain>
    </source>
</reference>
<dbReference type="GO" id="GO:0016740">
    <property type="term" value="F:transferase activity"/>
    <property type="evidence" value="ECO:0007669"/>
    <property type="project" value="UniProtKB-KW"/>
</dbReference>
<evidence type="ECO:0000313" key="1">
    <source>
        <dbReference type="EMBL" id="RAS59006.1"/>
    </source>
</evidence>
<keyword evidence="1" id="KW-0808">Transferase</keyword>
<keyword evidence="2" id="KW-1185">Reference proteome</keyword>
<sequence length="267" mass="27646">MATPNTSQQNFSAVGREMTAAELDHAGLLHAENNVVISRYAIFVPIDELGTPRPVVIRAGAVIEPFAVVHGGTTIGEQARVEEHTVVGKPELGYAVGKIRPGVGGGTVIGAGATVRSGAVVYAEVGIGVNTLIGHHTLLRTAVQVGADAQLGHHLTIERETRIGRDVRCSPGSHITSSTVLADRVFLGAGVRTINDKTLTWRDPDREPILAAPTFDTEAKVGSGCVVLAGVTVGECALVGAGSLVTRDVPPGALAYGHPARVQGEAR</sequence>